<dbReference type="EMBL" id="NXIE01000002">
    <property type="protein sequence ID" value="RXK13597.1"/>
    <property type="molecule type" value="Genomic_DNA"/>
</dbReference>
<dbReference type="SUPFAM" id="SSF52540">
    <property type="entry name" value="P-loop containing nucleoside triphosphate hydrolases"/>
    <property type="match status" value="1"/>
</dbReference>
<dbReference type="InterPro" id="IPR000863">
    <property type="entry name" value="Sulfotransferase_dom"/>
</dbReference>
<dbReference type="GO" id="GO:0008146">
    <property type="term" value="F:sulfotransferase activity"/>
    <property type="evidence" value="ECO:0007669"/>
    <property type="project" value="InterPro"/>
</dbReference>
<dbReference type="RefSeq" id="WP_129061420.1">
    <property type="nucleotide sequence ID" value="NZ_NXIE01000002.1"/>
</dbReference>
<evidence type="ECO:0000313" key="3">
    <source>
        <dbReference type="Proteomes" id="UP000289718"/>
    </source>
</evidence>
<accession>A0A4Q1B5J9</accession>
<evidence type="ECO:0000259" key="1">
    <source>
        <dbReference type="Pfam" id="PF00685"/>
    </source>
</evidence>
<dbReference type="AlphaFoldDB" id="A0A4Q1B5J9"/>
<keyword evidence="3" id="KW-1185">Reference proteome</keyword>
<dbReference type="OrthoDB" id="9786172at2"/>
<sequence>MIIQIDGWFAGGKSVLWSLLDGHKDIYVSPLHDYTFSRLLKEDCTPWIKSKNLLFLRKILLGETSYYKFEQILKYGTLDISLSSEETIKLPYNIDFYTLDRNYINTIEKLEKWTPEILIETLYETLYKTFIKSHQTKKYYASMGNAYYYKNYKNIPKIFPNMKSIIVKRDIKNIIASRINRKVRPIDVKEHNAFASEFEIIIKSREIEKIVDYFKTLDFLSKRYPNKFFIVEFDDLVKNTKNTMKKISNFLEIKFEEVLTKPTRDGRYLQKNGISFIGQENDTYEKLLTENEVDIINERIKSCNPNTNLNLKSDYNYKLSKDINKIISQINHIKESHNKIILYGNGNICKLISTLLADKLLCIVDQKEALDSENKKVINPLKLRNLNFDVILITVLGRELEIINDLITLYQVEKNKIISFNIED</sequence>
<evidence type="ECO:0000313" key="2">
    <source>
        <dbReference type="EMBL" id="RXK13597.1"/>
    </source>
</evidence>
<proteinExistence type="predicted"/>
<dbReference type="Proteomes" id="UP000289718">
    <property type="component" value="Unassembled WGS sequence"/>
</dbReference>
<reference evidence="2 3" key="1">
    <citation type="submission" date="2017-09" db="EMBL/GenBank/DDBJ databases">
        <title>Genomics of the genus Arcobacter.</title>
        <authorList>
            <person name="Perez-Cataluna A."/>
            <person name="Figueras M.J."/>
            <person name="Salas-Masso N."/>
        </authorList>
    </citation>
    <scope>NUCLEOTIDE SEQUENCE [LARGE SCALE GENOMIC DNA]</scope>
    <source>
        <strain evidence="2 3">F156-34</strain>
    </source>
</reference>
<dbReference type="Gene3D" id="3.40.50.720">
    <property type="entry name" value="NAD(P)-binding Rossmann-like Domain"/>
    <property type="match status" value="1"/>
</dbReference>
<comment type="caution">
    <text evidence="2">The sequence shown here is derived from an EMBL/GenBank/DDBJ whole genome shotgun (WGS) entry which is preliminary data.</text>
</comment>
<feature type="domain" description="Sulfotransferase" evidence="1">
    <location>
        <begin position="130"/>
        <end position="257"/>
    </location>
</feature>
<name>A0A4Q1B5J9_9BACT</name>
<dbReference type="Pfam" id="PF00685">
    <property type="entry name" value="Sulfotransfer_1"/>
    <property type="match status" value="1"/>
</dbReference>
<protein>
    <recommendedName>
        <fullName evidence="1">Sulfotransferase domain-containing protein</fullName>
    </recommendedName>
</protein>
<gene>
    <name evidence="2" type="ORF">CP965_07305</name>
</gene>
<dbReference type="Gene3D" id="3.40.50.300">
    <property type="entry name" value="P-loop containing nucleotide triphosphate hydrolases"/>
    <property type="match status" value="1"/>
</dbReference>
<dbReference type="InterPro" id="IPR027417">
    <property type="entry name" value="P-loop_NTPase"/>
</dbReference>
<organism evidence="2 3">
    <name type="scientific">Halarcobacter mediterraneus</name>
    <dbReference type="NCBI Taxonomy" id="2023153"/>
    <lineage>
        <taxon>Bacteria</taxon>
        <taxon>Pseudomonadati</taxon>
        <taxon>Campylobacterota</taxon>
        <taxon>Epsilonproteobacteria</taxon>
        <taxon>Campylobacterales</taxon>
        <taxon>Arcobacteraceae</taxon>
        <taxon>Halarcobacter</taxon>
    </lineage>
</organism>